<organism evidence="11 12">
    <name type="scientific">Parasponia andersonii</name>
    <name type="common">Sponia andersonii</name>
    <dbReference type="NCBI Taxonomy" id="3476"/>
    <lineage>
        <taxon>Eukaryota</taxon>
        <taxon>Viridiplantae</taxon>
        <taxon>Streptophyta</taxon>
        <taxon>Embryophyta</taxon>
        <taxon>Tracheophyta</taxon>
        <taxon>Spermatophyta</taxon>
        <taxon>Magnoliopsida</taxon>
        <taxon>eudicotyledons</taxon>
        <taxon>Gunneridae</taxon>
        <taxon>Pentapetalae</taxon>
        <taxon>rosids</taxon>
        <taxon>fabids</taxon>
        <taxon>Rosales</taxon>
        <taxon>Cannabaceae</taxon>
        <taxon>Parasponia</taxon>
    </lineage>
</organism>
<evidence type="ECO:0000256" key="4">
    <source>
        <dbReference type="ARBA" id="ARBA00022840"/>
    </source>
</evidence>
<dbReference type="Proteomes" id="UP000237105">
    <property type="component" value="Unassembled WGS sequence"/>
</dbReference>
<comment type="catalytic activity">
    <reaction evidence="5">
        <text>L-seryl-[protein] + ATP = O-phospho-L-seryl-[protein] + ADP + H(+)</text>
        <dbReference type="Rhea" id="RHEA:17989"/>
        <dbReference type="Rhea" id="RHEA-COMP:9863"/>
        <dbReference type="Rhea" id="RHEA-COMP:11604"/>
        <dbReference type="ChEBI" id="CHEBI:15378"/>
        <dbReference type="ChEBI" id="CHEBI:29999"/>
        <dbReference type="ChEBI" id="CHEBI:30616"/>
        <dbReference type="ChEBI" id="CHEBI:83421"/>
        <dbReference type="ChEBI" id="CHEBI:456216"/>
    </reaction>
</comment>
<dbReference type="AlphaFoldDB" id="A0A2P5DWR9"/>
<feature type="binding site" evidence="7">
    <location>
        <position position="93"/>
    </location>
    <ligand>
        <name>ATP</name>
        <dbReference type="ChEBI" id="CHEBI:30616"/>
    </ligand>
</feature>
<evidence type="ECO:0000256" key="9">
    <source>
        <dbReference type="SAM" id="SignalP"/>
    </source>
</evidence>
<evidence type="ECO:0000313" key="11">
    <source>
        <dbReference type="EMBL" id="PON77728.1"/>
    </source>
</evidence>
<gene>
    <name evidence="11" type="ORF">PanWU01x14_024840</name>
</gene>
<dbReference type="PROSITE" id="PS50011">
    <property type="entry name" value="PROTEIN_KINASE_DOM"/>
    <property type="match status" value="1"/>
</dbReference>
<evidence type="ECO:0000256" key="6">
    <source>
        <dbReference type="ARBA" id="ARBA00047951"/>
    </source>
</evidence>
<dbReference type="InterPro" id="IPR017441">
    <property type="entry name" value="Protein_kinase_ATP_BS"/>
</dbReference>
<keyword evidence="1" id="KW-0808">Transferase</keyword>
<dbReference type="InterPro" id="IPR008271">
    <property type="entry name" value="Ser/Thr_kinase_AS"/>
</dbReference>
<dbReference type="GO" id="GO:0005886">
    <property type="term" value="C:plasma membrane"/>
    <property type="evidence" value="ECO:0007669"/>
    <property type="project" value="TreeGrafter"/>
</dbReference>
<evidence type="ECO:0000256" key="5">
    <source>
        <dbReference type="ARBA" id="ARBA00047558"/>
    </source>
</evidence>
<feature type="chain" id="PRO_5015143104" evidence="9">
    <location>
        <begin position="26"/>
        <end position="310"/>
    </location>
</feature>
<name>A0A2P5DWR9_PARAD</name>
<dbReference type="SMART" id="SM00220">
    <property type="entry name" value="S_TKc"/>
    <property type="match status" value="1"/>
</dbReference>
<keyword evidence="12" id="KW-1185">Reference proteome</keyword>
<keyword evidence="3 11" id="KW-0418">Kinase</keyword>
<dbReference type="Gene3D" id="1.10.510.10">
    <property type="entry name" value="Transferase(Phosphotransferase) domain 1"/>
    <property type="match status" value="3"/>
</dbReference>
<feature type="domain" description="Protein kinase" evidence="10">
    <location>
        <begin position="1"/>
        <end position="254"/>
    </location>
</feature>
<proteinExistence type="inferred from homology"/>
<comment type="caution">
    <text evidence="11">The sequence shown here is derived from an EMBL/GenBank/DDBJ whole genome shotgun (WGS) entry which is preliminary data.</text>
</comment>
<dbReference type="OrthoDB" id="4062651at2759"/>
<dbReference type="PROSITE" id="PS00107">
    <property type="entry name" value="PROTEIN_KINASE_ATP"/>
    <property type="match status" value="1"/>
</dbReference>
<dbReference type="InterPro" id="IPR045274">
    <property type="entry name" value="WAK-like"/>
</dbReference>
<evidence type="ECO:0000256" key="2">
    <source>
        <dbReference type="ARBA" id="ARBA00022741"/>
    </source>
</evidence>
<dbReference type="GO" id="GO:0005524">
    <property type="term" value="F:ATP binding"/>
    <property type="evidence" value="ECO:0007669"/>
    <property type="project" value="UniProtKB-UniRule"/>
</dbReference>
<keyword evidence="4 7" id="KW-0067">ATP-binding</keyword>
<dbReference type="PANTHER" id="PTHR27005:SF283">
    <property type="entry name" value="OS02G0633066 PROTEIN"/>
    <property type="match status" value="1"/>
</dbReference>
<comment type="similarity">
    <text evidence="8">Belongs to the protein kinase superfamily.</text>
</comment>
<dbReference type="InterPro" id="IPR000719">
    <property type="entry name" value="Prot_kinase_dom"/>
</dbReference>
<keyword evidence="9" id="KW-0732">Signal</keyword>
<evidence type="ECO:0000313" key="12">
    <source>
        <dbReference type="Proteomes" id="UP000237105"/>
    </source>
</evidence>
<dbReference type="SUPFAM" id="SSF56112">
    <property type="entry name" value="Protein kinase-like (PK-like)"/>
    <property type="match status" value="1"/>
</dbReference>
<dbReference type="Pfam" id="PF00069">
    <property type="entry name" value="Pkinase"/>
    <property type="match status" value="1"/>
</dbReference>
<evidence type="ECO:0000256" key="8">
    <source>
        <dbReference type="RuleBase" id="RU000304"/>
    </source>
</evidence>
<keyword evidence="8" id="KW-0723">Serine/threonine-protein kinase</keyword>
<evidence type="ECO:0000256" key="1">
    <source>
        <dbReference type="ARBA" id="ARBA00022679"/>
    </source>
</evidence>
<keyword evidence="2 7" id="KW-0547">Nucleotide-binding</keyword>
<evidence type="ECO:0000256" key="7">
    <source>
        <dbReference type="PROSITE-ProRule" id="PRU10141"/>
    </source>
</evidence>
<dbReference type="GO" id="GO:0007166">
    <property type="term" value="P:cell surface receptor signaling pathway"/>
    <property type="evidence" value="ECO:0007669"/>
    <property type="project" value="InterPro"/>
</dbReference>
<dbReference type="GO" id="GO:0004674">
    <property type="term" value="F:protein serine/threonine kinase activity"/>
    <property type="evidence" value="ECO:0007669"/>
    <property type="project" value="UniProtKB-KW"/>
</dbReference>
<sequence length="310" mass="33517">MDPDVAVNAWVILKGILTLSMVVKGFKGDGTKEGTGCTPTDCGGNRTVVISIDLEQLKKVTNNYDQSRVLGQGGYGTVYKGVLQDSKVVAIKKSKIATETAGAIAYLHSSTSMPVIHGDIKTANILLDENYTTKVSDFGASRLVPLDQTQLTTLVQGTLVLADHMTGQRAIAFDREESDINLANYFISSVKEGQVLQILEAGLANEGNIEQLNMVANIAISRLRVNGHDRPTMKEVASELDGLMRSKGGMHPWGQDHNLLLSSEETEYFLKSSLTYLDEDKNGGPSSIITTTGFDSLIIEMLKPYDDGDG</sequence>
<evidence type="ECO:0000256" key="3">
    <source>
        <dbReference type="ARBA" id="ARBA00022777"/>
    </source>
</evidence>
<accession>A0A2P5DWR9</accession>
<feature type="signal peptide" evidence="9">
    <location>
        <begin position="1"/>
        <end position="25"/>
    </location>
</feature>
<protein>
    <submittedName>
        <fullName evidence="11">GPCR kinase</fullName>
    </submittedName>
</protein>
<evidence type="ECO:0000259" key="10">
    <source>
        <dbReference type="PROSITE" id="PS50011"/>
    </source>
</evidence>
<dbReference type="InterPro" id="IPR011009">
    <property type="entry name" value="Kinase-like_dom_sf"/>
</dbReference>
<dbReference type="EMBL" id="JXTB01000012">
    <property type="protein sequence ID" value="PON77728.1"/>
    <property type="molecule type" value="Genomic_DNA"/>
</dbReference>
<comment type="catalytic activity">
    <reaction evidence="6">
        <text>L-threonyl-[protein] + ATP = O-phospho-L-threonyl-[protein] + ADP + H(+)</text>
        <dbReference type="Rhea" id="RHEA:46608"/>
        <dbReference type="Rhea" id="RHEA-COMP:11060"/>
        <dbReference type="Rhea" id="RHEA-COMP:11605"/>
        <dbReference type="ChEBI" id="CHEBI:15378"/>
        <dbReference type="ChEBI" id="CHEBI:30013"/>
        <dbReference type="ChEBI" id="CHEBI:30616"/>
        <dbReference type="ChEBI" id="CHEBI:61977"/>
        <dbReference type="ChEBI" id="CHEBI:456216"/>
    </reaction>
</comment>
<reference evidence="12" key="1">
    <citation type="submission" date="2016-06" db="EMBL/GenBank/DDBJ databases">
        <title>Parallel loss of symbiosis genes in relatives of nitrogen-fixing non-legume Parasponia.</title>
        <authorList>
            <person name="Van Velzen R."/>
            <person name="Holmer R."/>
            <person name="Bu F."/>
            <person name="Rutten L."/>
            <person name="Van Zeijl A."/>
            <person name="Liu W."/>
            <person name="Santuari L."/>
            <person name="Cao Q."/>
            <person name="Sharma T."/>
            <person name="Shen D."/>
            <person name="Roswanjaya Y."/>
            <person name="Wardhani T."/>
            <person name="Kalhor M.S."/>
            <person name="Jansen J."/>
            <person name="Van den Hoogen J."/>
            <person name="Gungor B."/>
            <person name="Hartog M."/>
            <person name="Hontelez J."/>
            <person name="Verver J."/>
            <person name="Yang W.-C."/>
            <person name="Schijlen E."/>
            <person name="Repin R."/>
            <person name="Schilthuizen M."/>
            <person name="Schranz E."/>
            <person name="Heidstra R."/>
            <person name="Miyata K."/>
            <person name="Fedorova E."/>
            <person name="Kohlen W."/>
            <person name="Bisseling T."/>
            <person name="Smit S."/>
            <person name="Geurts R."/>
        </authorList>
    </citation>
    <scope>NUCLEOTIDE SEQUENCE [LARGE SCALE GENOMIC DNA]</scope>
    <source>
        <strain evidence="12">cv. WU1-14</strain>
    </source>
</reference>
<dbReference type="PROSITE" id="PS00108">
    <property type="entry name" value="PROTEIN_KINASE_ST"/>
    <property type="match status" value="1"/>
</dbReference>
<dbReference type="PANTHER" id="PTHR27005">
    <property type="entry name" value="WALL-ASSOCIATED RECEPTOR KINASE-LIKE 21"/>
    <property type="match status" value="1"/>
</dbReference>